<evidence type="ECO:0000313" key="2">
    <source>
        <dbReference type="EMBL" id="KGB98842.1"/>
    </source>
</evidence>
<dbReference type="InterPro" id="IPR024311">
    <property type="entry name" value="Lipocalin-like"/>
</dbReference>
<organism evidence="2 3">
    <name type="scientific">Burkholderia cepacia</name>
    <name type="common">Pseudomonas cepacia</name>
    <dbReference type="NCBI Taxonomy" id="292"/>
    <lineage>
        <taxon>Bacteria</taxon>
        <taxon>Pseudomonadati</taxon>
        <taxon>Pseudomonadota</taxon>
        <taxon>Betaproteobacteria</taxon>
        <taxon>Burkholderiales</taxon>
        <taxon>Burkholderiaceae</taxon>
        <taxon>Burkholderia</taxon>
        <taxon>Burkholderia cepacia complex</taxon>
    </lineage>
</organism>
<gene>
    <name evidence="2" type="ORF">DM43_3969</name>
</gene>
<sequence length="149" mass="16514">MINLKRASIAFVLALVAAIPAFGQGARSSLIGVWRMTSLQVANSDGSVTEIPYSGQVVFSQEGILSVQAMDHDPHAEPTAYTRDGYEAYYGPVRIDEKGKTFTITVESSLVRNLIGQKLTRVFKVTGDQLMIMPVDTKETWRVSYERVR</sequence>
<evidence type="ECO:0000313" key="3">
    <source>
        <dbReference type="Proteomes" id="UP000029575"/>
    </source>
</evidence>
<evidence type="ECO:0000259" key="1">
    <source>
        <dbReference type="Pfam" id="PF13924"/>
    </source>
</evidence>
<dbReference type="Pfam" id="PF13924">
    <property type="entry name" value="Lipocalin_5"/>
    <property type="match status" value="1"/>
</dbReference>
<dbReference type="RefSeq" id="WP_034207593.1">
    <property type="nucleotide sequence ID" value="NZ_KN150854.1"/>
</dbReference>
<protein>
    <submittedName>
        <fullName evidence="2">Lipocalin-like domain protein</fullName>
    </submittedName>
</protein>
<proteinExistence type="predicted"/>
<feature type="domain" description="Lipocalin-like" evidence="1">
    <location>
        <begin position="31"/>
        <end position="133"/>
    </location>
</feature>
<accession>A0AA89CDN4</accession>
<dbReference type="Proteomes" id="UP000029575">
    <property type="component" value="Unassembled WGS sequence"/>
</dbReference>
<dbReference type="EMBL" id="JPGD01000005">
    <property type="protein sequence ID" value="KGB98842.1"/>
    <property type="molecule type" value="Genomic_DNA"/>
</dbReference>
<reference evidence="2 3" key="1">
    <citation type="submission" date="2014-06" db="EMBL/GenBank/DDBJ databases">
        <authorList>
            <person name="Bishop-Lilly K.A."/>
            <person name="Broomall S.M."/>
            <person name="Chain P.S."/>
            <person name="Chertkov O."/>
            <person name="Coyne S.R."/>
            <person name="Daligault H.E."/>
            <person name="Davenport K.W."/>
            <person name="Erkkila T."/>
            <person name="Frey K.G."/>
            <person name="Gibbons H.S."/>
            <person name="Gu W."/>
            <person name="Jaissle J."/>
            <person name="Johnson S.L."/>
            <person name="Koroleva G.I."/>
            <person name="Ladner J.T."/>
            <person name="Lo C.-C."/>
            <person name="Minogue T.D."/>
            <person name="Munk C."/>
            <person name="Palacios G.F."/>
            <person name="Redden C.L."/>
            <person name="Rosenzweig C.N."/>
            <person name="Scholz M.B."/>
            <person name="Teshima H."/>
            <person name="Xu Y."/>
        </authorList>
    </citation>
    <scope>NUCLEOTIDE SEQUENCE [LARGE SCALE GENOMIC DNA]</scope>
    <source>
        <strain evidence="2 3">DWS 37UF10B-2</strain>
    </source>
</reference>
<name>A0AA89CDN4_BURCE</name>
<dbReference type="AlphaFoldDB" id="A0AA89CDN4"/>
<comment type="caution">
    <text evidence="2">The sequence shown here is derived from an EMBL/GenBank/DDBJ whole genome shotgun (WGS) entry which is preliminary data.</text>
</comment>